<reference evidence="3 4" key="1">
    <citation type="submission" date="2021-05" db="EMBL/GenBank/DDBJ databases">
        <title>A Polyphasic approach of four new species of the genus Ohtaekwangia: Ohtaekwangia histidinii sp. nov., Ohtaekwangia cretensis sp. nov., Ohtaekwangia indiensis sp. nov., Ohtaekwangia reichenbachii sp. nov. from diverse environment.</title>
        <authorList>
            <person name="Octaviana S."/>
        </authorList>
    </citation>
    <scope>NUCLEOTIDE SEQUENCE [LARGE SCALE GENOMIC DNA]</scope>
    <source>
        <strain evidence="3 4">PWU5</strain>
    </source>
</reference>
<feature type="transmembrane region" description="Helical" evidence="1">
    <location>
        <begin position="33"/>
        <end position="52"/>
    </location>
</feature>
<evidence type="ECO:0000313" key="4">
    <source>
        <dbReference type="Proteomes" id="UP001319080"/>
    </source>
</evidence>
<keyword evidence="4" id="KW-1185">Reference proteome</keyword>
<feature type="domain" description="DUF2062" evidence="2">
    <location>
        <begin position="1"/>
        <end position="116"/>
    </location>
</feature>
<keyword evidence="1" id="KW-0472">Membrane</keyword>
<evidence type="ECO:0000256" key="1">
    <source>
        <dbReference type="SAM" id="Phobius"/>
    </source>
</evidence>
<feature type="transmembrane region" description="Helical" evidence="1">
    <location>
        <begin position="6"/>
        <end position="26"/>
    </location>
</feature>
<dbReference type="PANTHER" id="PTHR40547">
    <property type="entry name" value="SLL0298 PROTEIN"/>
    <property type="match status" value="1"/>
</dbReference>
<gene>
    <name evidence="3" type="ORF">KK062_22955</name>
</gene>
<dbReference type="EMBL" id="JAHESE010000029">
    <property type="protein sequence ID" value="MBT1711121.1"/>
    <property type="molecule type" value="Genomic_DNA"/>
</dbReference>
<feature type="transmembrane region" description="Helical" evidence="1">
    <location>
        <begin position="83"/>
        <end position="109"/>
    </location>
</feature>
<protein>
    <submittedName>
        <fullName evidence="3">DUF2062 domain-containing protein</fullName>
    </submittedName>
</protein>
<dbReference type="PANTHER" id="PTHR40547:SF1">
    <property type="entry name" value="SLL0298 PROTEIN"/>
    <property type="match status" value="1"/>
</dbReference>
<dbReference type="Proteomes" id="UP001319080">
    <property type="component" value="Unassembled WGS sequence"/>
</dbReference>
<dbReference type="InterPro" id="IPR018639">
    <property type="entry name" value="DUF2062"/>
</dbReference>
<accession>A0AAP2E171</accession>
<dbReference type="AlphaFoldDB" id="A0AAP2E171"/>
<organism evidence="3 4">
    <name type="scientific">Dawidia cretensis</name>
    <dbReference type="NCBI Taxonomy" id="2782350"/>
    <lineage>
        <taxon>Bacteria</taxon>
        <taxon>Pseudomonadati</taxon>
        <taxon>Bacteroidota</taxon>
        <taxon>Cytophagia</taxon>
        <taxon>Cytophagales</taxon>
        <taxon>Chryseotaleaceae</taxon>
        <taxon>Dawidia</taxon>
    </lineage>
</organism>
<name>A0AAP2E171_9BACT</name>
<evidence type="ECO:0000313" key="3">
    <source>
        <dbReference type="EMBL" id="MBT1711121.1"/>
    </source>
</evidence>
<keyword evidence="1" id="KW-0812">Transmembrane</keyword>
<dbReference type="Pfam" id="PF09835">
    <property type="entry name" value="DUF2062"/>
    <property type="match status" value="1"/>
</dbReference>
<proteinExistence type="predicted"/>
<comment type="caution">
    <text evidence="3">The sequence shown here is derived from an EMBL/GenBank/DDBJ whole genome shotgun (WGS) entry which is preliminary data.</text>
</comment>
<sequence length="119" mass="13225">MAVGIFMGIVPLWGFQLILAIALAFALRLNKALVILTANISIPPMIPLILFLSHLTGRIWMGDRAQYIRFSRDIDFAQLHNSFLQYVLGATTLAVAAALVSGLLTFVLVKVLRMRRSEK</sequence>
<evidence type="ECO:0000259" key="2">
    <source>
        <dbReference type="Pfam" id="PF09835"/>
    </source>
</evidence>
<keyword evidence="1" id="KW-1133">Transmembrane helix</keyword>
<dbReference type="RefSeq" id="WP_254086697.1">
    <property type="nucleotide sequence ID" value="NZ_JAHESE010000029.1"/>
</dbReference>